<evidence type="ECO:0000313" key="3">
    <source>
        <dbReference type="Proteomes" id="UP001189429"/>
    </source>
</evidence>
<feature type="region of interest" description="Disordered" evidence="1">
    <location>
        <begin position="350"/>
        <end position="384"/>
    </location>
</feature>
<protein>
    <submittedName>
        <fullName evidence="2">Uncharacterized protein</fullName>
    </submittedName>
</protein>
<dbReference type="Proteomes" id="UP001189429">
    <property type="component" value="Unassembled WGS sequence"/>
</dbReference>
<evidence type="ECO:0000313" key="2">
    <source>
        <dbReference type="EMBL" id="CAK0823683.1"/>
    </source>
</evidence>
<proteinExistence type="predicted"/>
<feature type="region of interest" description="Disordered" evidence="1">
    <location>
        <begin position="247"/>
        <end position="266"/>
    </location>
</feature>
<feature type="compositionally biased region" description="Basic and acidic residues" evidence="1">
    <location>
        <begin position="247"/>
        <end position="264"/>
    </location>
</feature>
<feature type="compositionally biased region" description="Low complexity" evidence="1">
    <location>
        <begin position="351"/>
        <end position="364"/>
    </location>
</feature>
<evidence type="ECO:0000256" key="1">
    <source>
        <dbReference type="SAM" id="MobiDB-lite"/>
    </source>
</evidence>
<accession>A0ABN9RYX0</accession>
<name>A0ABN9RYX0_9DINO</name>
<organism evidence="2 3">
    <name type="scientific">Prorocentrum cordatum</name>
    <dbReference type="NCBI Taxonomy" id="2364126"/>
    <lineage>
        <taxon>Eukaryota</taxon>
        <taxon>Sar</taxon>
        <taxon>Alveolata</taxon>
        <taxon>Dinophyceae</taxon>
        <taxon>Prorocentrales</taxon>
        <taxon>Prorocentraceae</taxon>
        <taxon>Prorocentrum</taxon>
    </lineage>
</organism>
<reference evidence="2" key="1">
    <citation type="submission" date="2023-10" db="EMBL/GenBank/DDBJ databases">
        <authorList>
            <person name="Chen Y."/>
            <person name="Shah S."/>
            <person name="Dougan E. K."/>
            <person name="Thang M."/>
            <person name="Chan C."/>
        </authorList>
    </citation>
    <scope>NUCLEOTIDE SEQUENCE [LARGE SCALE GENOMIC DNA]</scope>
</reference>
<dbReference type="EMBL" id="CAUYUJ010008347">
    <property type="protein sequence ID" value="CAK0823683.1"/>
    <property type="molecule type" value="Genomic_DNA"/>
</dbReference>
<keyword evidence="3" id="KW-1185">Reference proteome</keyword>
<gene>
    <name evidence="2" type="ORF">PCOR1329_LOCUS24312</name>
</gene>
<comment type="caution">
    <text evidence="2">The sequence shown here is derived from an EMBL/GenBank/DDBJ whole genome shotgun (WGS) entry which is preliminary data.</text>
</comment>
<sequence>MEPVTTRLAEFLPVRPSLQAASKSSGRPPVVIRLADLIECRVAAPGMDKAAPEFFPNVGSAYLVGKATNSGTDCIHELNLLVDAQNATIATLVHQFEILSAGTAPVVDLAAQIQSNTQDVRTLRLSLGAAAEASLDKRLPSKVIAQVDNRLKDTLEQVTLDVQASLDKSFSALSAAVKASLGEEGKQLRTELEERLAAVKLDMTRDMAALGESTLPSGSALLVDSLAVKPSEEPSIVEYKKMVEAEGRNTTEETKSCHDGREDSQGSQLVVGGSVVTYHLTAEALNNKNGSIVSFAGDRVCVRLGADPVCKRIKPANLLVIADAPAQKVRHQKEVVWATSEQIDAMLQRDGLTPTGLPTTAGPARLSTTSSEGPVRSLSKAKMN</sequence>